<keyword evidence="8" id="KW-1185">Reference proteome</keyword>
<comment type="subcellular location">
    <subcellularLocation>
        <location evidence="1">Nucleus</location>
    </subcellularLocation>
</comment>
<keyword evidence="4" id="KW-0804">Transcription</keyword>
<sequence>MAIIDIFSKSLTITDIETRLTVPTRALRHINMPEGVNNVDLFPTDSNGNQWLFRCNTRLNGHPKPAFTTGWLDFVRDKGLQIGDKVTFSKLQEDEDEVGRAPQYRIRATRDVIRLFGKQYEIDL</sequence>
<dbReference type="CDD" id="cd10017">
    <property type="entry name" value="B3_DNA"/>
    <property type="match status" value="1"/>
</dbReference>
<protein>
    <recommendedName>
        <fullName evidence="6">TF-B3 domain-containing protein</fullName>
    </recommendedName>
</protein>
<organism evidence="7 8">
    <name type="scientific">Acer negundo</name>
    <name type="common">Box elder</name>
    <dbReference type="NCBI Taxonomy" id="4023"/>
    <lineage>
        <taxon>Eukaryota</taxon>
        <taxon>Viridiplantae</taxon>
        <taxon>Streptophyta</taxon>
        <taxon>Embryophyta</taxon>
        <taxon>Tracheophyta</taxon>
        <taxon>Spermatophyta</taxon>
        <taxon>Magnoliopsida</taxon>
        <taxon>eudicotyledons</taxon>
        <taxon>Gunneridae</taxon>
        <taxon>Pentapetalae</taxon>
        <taxon>rosids</taxon>
        <taxon>malvids</taxon>
        <taxon>Sapindales</taxon>
        <taxon>Sapindaceae</taxon>
        <taxon>Hippocastanoideae</taxon>
        <taxon>Acereae</taxon>
        <taxon>Acer</taxon>
    </lineage>
</organism>
<dbReference type="Gene3D" id="2.40.330.10">
    <property type="entry name" value="DNA-binding pseudobarrel domain"/>
    <property type="match status" value="1"/>
</dbReference>
<evidence type="ECO:0000256" key="4">
    <source>
        <dbReference type="ARBA" id="ARBA00023163"/>
    </source>
</evidence>
<dbReference type="SUPFAM" id="SSF101936">
    <property type="entry name" value="DNA-binding pseudobarrel domain"/>
    <property type="match status" value="1"/>
</dbReference>
<dbReference type="Proteomes" id="UP001064489">
    <property type="component" value="Chromosome 2"/>
</dbReference>
<accession>A0AAD5IGN5</accession>
<feature type="domain" description="TF-B3" evidence="6">
    <location>
        <begin position="5"/>
        <end position="104"/>
    </location>
</feature>
<reference evidence="7" key="1">
    <citation type="journal article" date="2022" name="Plant J.">
        <title>Strategies of tolerance reflected in two North American maple genomes.</title>
        <authorList>
            <person name="McEvoy S.L."/>
            <person name="Sezen U.U."/>
            <person name="Trouern-Trend A."/>
            <person name="McMahon S.M."/>
            <person name="Schaberg P.G."/>
            <person name="Yang J."/>
            <person name="Wegrzyn J.L."/>
            <person name="Swenson N.G."/>
        </authorList>
    </citation>
    <scope>NUCLEOTIDE SEQUENCE</scope>
    <source>
        <strain evidence="7">91603</strain>
    </source>
</reference>
<dbReference type="EMBL" id="JAJSOW010000106">
    <property type="protein sequence ID" value="KAI9162488.1"/>
    <property type="molecule type" value="Genomic_DNA"/>
</dbReference>
<dbReference type="GO" id="GO:0005634">
    <property type="term" value="C:nucleus"/>
    <property type="evidence" value="ECO:0007669"/>
    <property type="project" value="UniProtKB-SubCell"/>
</dbReference>
<reference evidence="7" key="2">
    <citation type="submission" date="2023-02" db="EMBL/GenBank/DDBJ databases">
        <authorList>
            <person name="Swenson N.G."/>
            <person name="Wegrzyn J.L."/>
            <person name="Mcevoy S.L."/>
        </authorList>
    </citation>
    <scope>NUCLEOTIDE SEQUENCE</scope>
    <source>
        <strain evidence="7">91603</strain>
        <tissue evidence="7">Leaf</tissue>
    </source>
</reference>
<dbReference type="InterPro" id="IPR003340">
    <property type="entry name" value="B3_DNA-bd"/>
</dbReference>
<evidence type="ECO:0000256" key="3">
    <source>
        <dbReference type="ARBA" id="ARBA00023125"/>
    </source>
</evidence>
<dbReference type="InterPro" id="IPR015300">
    <property type="entry name" value="DNA-bd_pseudobarrel_sf"/>
</dbReference>
<dbReference type="Pfam" id="PF02362">
    <property type="entry name" value="B3"/>
    <property type="match status" value="1"/>
</dbReference>
<keyword evidence="2" id="KW-0805">Transcription regulation</keyword>
<dbReference type="PROSITE" id="PS50863">
    <property type="entry name" value="B3"/>
    <property type="match status" value="1"/>
</dbReference>
<gene>
    <name evidence="7" type="ORF">LWI28_027886</name>
</gene>
<proteinExistence type="predicted"/>
<dbReference type="SMART" id="SM01019">
    <property type="entry name" value="B3"/>
    <property type="match status" value="1"/>
</dbReference>
<evidence type="ECO:0000259" key="6">
    <source>
        <dbReference type="PROSITE" id="PS50863"/>
    </source>
</evidence>
<evidence type="ECO:0000256" key="2">
    <source>
        <dbReference type="ARBA" id="ARBA00023015"/>
    </source>
</evidence>
<dbReference type="GO" id="GO:0003677">
    <property type="term" value="F:DNA binding"/>
    <property type="evidence" value="ECO:0007669"/>
    <property type="project" value="UniProtKB-KW"/>
</dbReference>
<evidence type="ECO:0000313" key="8">
    <source>
        <dbReference type="Proteomes" id="UP001064489"/>
    </source>
</evidence>
<evidence type="ECO:0000256" key="5">
    <source>
        <dbReference type="ARBA" id="ARBA00023242"/>
    </source>
</evidence>
<dbReference type="AlphaFoldDB" id="A0AAD5IGN5"/>
<comment type="caution">
    <text evidence="7">The sequence shown here is derived from an EMBL/GenBank/DDBJ whole genome shotgun (WGS) entry which is preliminary data.</text>
</comment>
<name>A0AAD5IGN5_ACENE</name>
<keyword evidence="3" id="KW-0238">DNA-binding</keyword>
<evidence type="ECO:0000256" key="1">
    <source>
        <dbReference type="ARBA" id="ARBA00004123"/>
    </source>
</evidence>
<keyword evidence="5" id="KW-0539">Nucleus</keyword>
<evidence type="ECO:0000313" key="7">
    <source>
        <dbReference type="EMBL" id="KAI9162488.1"/>
    </source>
</evidence>